<keyword evidence="3" id="KW-0547">Nucleotide-binding</keyword>
<dbReference type="EMBL" id="CYZE01000012">
    <property type="protein sequence ID" value="CUO80430.1"/>
    <property type="molecule type" value="Genomic_DNA"/>
</dbReference>
<dbReference type="Gene3D" id="1.10.510.10">
    <property type="entry name" value="Transferase(Phosphotransferase) domain 1"/>
    <property type="match status" value="1"/>
</dbReference>
<dbReference type="PROSITE" id="PS50011">
    <property type="entry name" value="PROTEIN_KINASE_DOM"/>
    <property type="match status" value="1"/>
</dbReference>
<keyword evidence="2 7" id="KW-0808">Transferase</keyword>
<protein>
    <recommendedName>
        <fullName evidence="1">non-specific serine/threonine protein kinase</fullName>
        <ecNumber evidence="1">2.7.11.1</ecNumber>
    </recommendedName>
</protein>
<evidence type="ECO:0000256" key="3">
    <source>
        <dbReference type="ARBA" id="ARBA00022741"/>
    </source>
</evidence>
<dbReference type="GO" id="GO:0005524">
    <property type="term" value="F:ATP binding"/>
    <property type="evidence" value="ECO:0007669"/>
    <property type="project" value="UniProtKB-KW"/>
</dbReference>
<dbReference type="AlphaFoldDB" id="A0A174I5D8"/>
<dbReference type="PANTHER" id="PTHR43289:SF6">
    <property type="entry name" value="SERINE_THREONINE-PROTEIN KINASE NEKL-3"/>
    <property type="match status" value="1"/>
</dbReference>
<dbReference type="InterPro" id="IPR000719">
    <property type="entry name" value="Prot_kinase_dom"/>
</dbReference>
<name>A0A174I5D8_9FIRM</name>
<dbReference type="PANTHER" id="PTHR43289">
    <property type="entry name" value="MITOGEN-ACTIVATED PROTEIN KINASE KINASE KINASE 20-RELATED"/>
    <property type="match status" value="1"/>
</dbReference>
<keyword evidence="4 7" id="KW-0418">Kinase</keyword>
<sequence>MGKLNTVLFGKYQLCRILGTGRLGTVFLAVHLGLSEYRAIKRVPKSFLEYDQFRREALILKELRHPGIPIVYDVEEDENYSYLIEEYLEGESLYDLVKSQGYLPQRLVIHYGIQLTDIMNYLHLAGTTPLLYLDLQPRNLLVCHGSVKLIDFDHAAFTDEANSAADRYGTVGCAAPEQYEKNGKLDERTDLYAIGVILHYLYTGAFPAVPYEPVPAMKPELAAIIRTCLEEKRERRFSSASELNKRLKQLEQRGAAANACLQPSPLMIALAGSKAGAGTTHIAVGLSVCLRNLGYPNLYEERNGSGMGAELGTFTGALRDRCGLMQYHGFVWKPAYGPGVKLPMPSCSLMIADYGHEVAAALAAEPDALILVCDGREWSREAALSALKRVSECRIPYAAVYNHLAESARVKPPEGIERKRCFRAPYFADPFRTYEGTRGFYCQVLESLKLVPDVGEYAAGRRRSLLVPLWNHACGKLRKKVEFLRNAAGLFRNAAGFLQSTAGKAREKAHENES</sequence>
<dbReference type="SUPFAM" id="SSF56112">
    <property type="entry name" value="Protein kinase-like (PK-like)"/>
    <property type="match status" value="1"/>
</dbReference>
<dbReference type="GO" id="GO:0004674">
    <property type="term" value="F:protein serine/threonine kinase activity"/>
    <property type="evidence" value="ECO:0007669"/>
    <property type="project" value="UniProtKB-KW"/>
</dbReference>
<feature type="domain" description="Protein kinase" evidence="6">
    <location>
        <begin position="12"/>
        <end position="284"/>
    </location>
</feature>
<reference evidence="7 8" key="1">
    <citation type="submission" date="2015-09" db="EMBL/GenBank/DDBJ databases">
        <authorList>
            <consortium name="Pathogen Informatics"/>
        </authorList>
    </citation>
    <scope>NUCLEOTIDE SEQUENCE [LARGE SCALE GENOMIC DNA]</scope>
    <source>
        <strain evidence="7 8">2789STDY5608850</strain>
    </source>
</reference>
<evidence type="ECO:0000256" key="1">
    <source>
        <dbReference type="ARBA" id="ARBA00012513"/>
    </source>
</evidence>
<evidence type="ECO:0000313" key="8">
    <source>
        <dbReference type="Proteomes" id="UP000095651"/>
    </source>
</evidence>
<keyword evidence="5" id="KW-0067">ATP-binding</keyword>
<proteinExistence type="predicted"/>
<organism evidence="7 8">
    <name type="scientific">Hungatella hathewayi</name>
    <dbReference type="NCBI Taxonomy" id="154046"/>
    <lineage>
        <taxon>Bacteria</taxon>
        <taxon>Bacillati</taxon>
        <taxon>Bacillota</taxon>
        <taxon>Clostridia</taxon>
        <taxon>Lachnospirales</taxon>
        <taxon>Lachnospiraceae</taxon>
        <taxon>Hungatella</taxon>
    </lineage>
</organism>
<dbReference type="EC" id="2.7.11.1" evidence="1"/>
<evidence type="ECO:0000256" key="4">
    <source>
        <dbReference type="ARBA" id="ARBA00022777"/>
    </source>
</evidence>
<keyword evidence="7" id="KW-0723">Serine/threonine-protein kinase</keyword>
<gene>
    <name evidence="7" type="primary">pknB</name>
    <name evidence="7" type="ORF">ERS852407_04007</name>
</gene>
<evidence type="ECO:0000259" key="6">
    <source>
        <dbReference type="PROSITE" id="PS50011"/>
    </source>
</evidence>
<dbReference type="RefSeq" id="WP_055657845.1">
    <property type="nucleotide sequence ID" value="NZ_CABIXC010000012.1"/>
</dbReference>
<evidence type="ECO:0000313" key="7">
    <source>
        <dbReference type="EMBL" id="CUO80430.1"/>
    </source>
</evidence>
<accession>A0A174I5D8</accession>
<dbReference type="Pfam" id="PF00069">
    <property type="entry name" value="Pkinase"/>
    <property type="match status" value="1"/>
</dbReference>
<dbReference type="InterPro" id="IPR011009">
    <property type="entry name" value="Kinase-like_dom_sf"/>
</dbReference>
<evidence type="ECO:0000256" key="2">
    <source>
        <dbReference type="ARBA" id="ARBA00022679"/>
    </source>
</evidence>
<dbReference type="Proteomes" id="UP000095651">
    <property type="component" value="Unassembled WGS sequence"/>
</dbReference>
<evidence type="ECO:0000256" key="5">
    <source>
        <dbReference type="ARBA" id="ARBA00022840"/>
    </source>
</evidence>
<dbReference type="CDD" id="cd14014">
    <property type="entry name" value="STKc_PknB_like"/>
    <property type="match status" value="1"/>
</dbReference>